<dbReference type="PANTHER" id="PTHR11877:SF99">
    <property type="entry name" value="1,3,6,8-TETRAHYDROXYNAPHTHALENE SYNTHASE"/>
    <property type="match status" value="1"/>
</dbReference>
<dbReference type="OrthoDB" id="9786288at2"/>
<dbReference type="Pfam" id="PF02797">
    <property type="entry name" value="Chal_sti_synt_C"/>
    <property type="match status" value="1"/>
</dbReference>
<dbReference type="PANTHER" id="PTHR11877">
    <property type="entry name" value="HYDROXYMETHYLGLUTARYL-COA SYNTHASE"/>
    <property type="match status" value="1"/>
</dbReference>
<dbReference type="RefSeq" id="WP_095881739.1">
    <property type="nucleotide sequence ID" value="NZ_NTHN02000019.1"/>
</dbReference>
<keyword evidence="3" id="KW-0012">Acyltransferase</keyword>
<dbReference type="Gene3D" id="3.40.47.10">
    <property type="match status" value="2"/>
</dbReference>
<dbReference type="EMBL" id="NTHN01000099">
    <property type="protein sequence ID" value="PBD19742.1"/>
    <property type="molecule type" value="Genomic_DNA"/>
</dbReference>
<gene>
    <name evidence="7" type="ORF">CLG85_011825</name>
    <name evidence="8" type="ORF">CLG85_07705</name>
</gene>
<dbReference type="InterPro" id="IPR012328">
    <property type="entry name" value="Chalcone/stilbene_synt_C"/>
</dbReference>
<evidence type="ECO:0000259" key="6">
    <source>
        <dbReference type="Pfam" id="PF02797"/>
    </source>
</evidence>
<keyword evidence="9" id="KW-1185">Reference proteome</keyword>
<comment type="caution">
    <text evidence="8">The sequence shown here is derived from an EMBL/GenBank/DDBJ whole genome shotgun (WGS) entry which is preliminary data.</text>
</comment>
<dbReference type="GO" id="GO:0030639">
    <property type="term" value="P:polyketide biosynthetic process"/>
    <property type="evidence" value="ECO:0007669"/>
    <property type="project" value="TreeGrafter"/>
</dbReference>
<dbReference type="Proteomes" id="UP000217448">
    <property type="component" value="Unassembled WGS sequence"/>
</dbReference>
<dbReference type="Pfam" id="PF00195">
    <property type="entry name" value="Chal_sti_synt_N"/>
    <property type="match status" value="1"/>
</dbReference>
<dbReference type="SUPFAM" id="SSF53901">
    <property type="entry name" value="Thiolase-like"/>
    <property type="match status" value="2"/>
</dbReference>
<dbReference type="InterPro" id="IPR016039">
    <property type="entry name" value="Thiolase-like"/>
</dbReference>
<accession>A0A2A3JX64</accession>
<dbReference type="PIRSF" id="PIRSF000451">
    <property type="entry name" value="PKS_III"/>
    <property type="match status" value="1"/>
</dbReference>
<feature type="active site" description="Acyl-thioester intermediate" evidence="4">
    <location>
        <position position="140"/>
    </location>
</feature>
<feature type="domain" description="Chalcone/stilbene synthase N-terminal" evidence="5">
    <location>
        <begin position="8"/>
        <end position="200"/>
    </location>
</feature>
<organism evidence="8">
    <name type="scientific">Alloyangia mangrovi</name>
    <dbReference type="NCBI Taxonomy" id="1779329"/>
    <lineage>
        <taxon>Bacteria</taxon>
        <taxon>Pseudomonadati</taxon>
        <taxon>Pseudomonadota</taxon>
        <taxon>Alphaproteobacteria</taxon>
        <taxon>Rhodobacterales</taxon>
        <taxon>Roseobacteraceae</taxon>
        <taxon>Alloyangia</taxon>
    </lineage>
</organism>
<evidence type="ECO:0000256" key="4">
    <source>
        <dbReference type="PIRSR" id="PIRSR000451-1"/>
    </source>
</evidence>
<evidence type="ECO:0000313" key="7">
    <source>
        <dbReference type="EMBL" id="MCT4370966.1"/>
    </source>
</evidence>
<evidence type="ECO:0000259" key="5">
    <source>
        <dbReference type="Pfam" id="PF00195"/>
    </source>
</evidence>
<dbReference type="AlphaFoldDB" id="A0A2A3JX64"/>
<dbReference type="InterPro" id="IPR011141">
    <property type="entry name" value="Polyketide_synthase_type-III"/>
</dbReference>
<dbReference type="EMBL" id="NTHN02000019">
    <property type="protein sequence ID" value="MCT4370966.1"/>
    <property type="molecule type" value="Genomic_DNA"/>
</dbReference>
<comment type="similarity">
    <text evidence="1">Belongs to the thiolase-like superfamily. Chalcone/stilbene synthases family.</text>
</comment>
<reference evidence="7" key="3">
    <citation type="submission" date="2024-05" db="EMBL/GenBank/DDBJ databases">
        <title>Yangia mangrovi SAOS 153D genome.</title>
        <authorList>
            <person name="Verma A."/>
            <person name="Pal Y."/>
            <person name="Sundharam S."/>
            <person name="Bisht B."/>
            <person name="Srinivasan K."/>
        </authorList>
    </citation>
    <scope>NUCLEOTIDE SEQUENCE</scope>
    <source>
        <strain evidence="7">SAOS 153D</strain>
    </source>
</reference>
<sequence length="354" mass="37160">MSVYLHGLSTALPAHCLHQSEVRARAAEIFERKYPDFDRLSKSFDTAGIDTRHSVVPLEWFSEPHGWSDRAEAFASGAKALFVDAARAALREAGWQSAEVDIVVTVCSTGIATPSLEAQALTEMGFRDSVLRVPIFGLGCAGGVSGLATAGLLAAGRPGAKVLLVVVETCSLAFRADRLQKADIIAAVLFGDGAAAACLSDDMPLDGPSILLGAAHQKTWPETLGIMGWDVDEIGFGVIFDRSIPEFIAQEFGAAAQEAVRATRLGDTPIARYVCHPGGAKVVEALEGALHIEQGSLDAEREILRRAGNMSAPTVLFVLKAVLDAGRTGQMMACALGPGFTASFLPLSVGAKAA</sequence>
<feature type="domain" description="Chalcone/stilbene synthase C-terminal" evidence="6">
    <location>
        <begin position="214"/>
        <end position="328"/>
    </location>
</feature>
<evidence type="ECO:0000256" key="3">
    <source>
        <dbReference type="ARBA" id="ARBA00023315"/>
    </source>
</evidence>
<dbReference type="InterPro" id="IPR001099">
    <property type="entry name" value="Chalcone/stilbene_synt_N"/>
</dbReference>
<reference evidence="8" key="1">
    <citation type="submission" date="2017-09" db="EMBL/GenBank/DDBJ databases">
        <title>Yangia sp. SAOS 153D whole genome sequencing.</title>
        <authorList>
            <person name="Verma A."/>
            <person name="Krishnamurthi S."/>
        </authorList>
    </citation>
    <scope>NUCLEOTIDE SEQUENCE [LARGE SCALE GENOMIC DNA]</scope>
    <source>
        <strain evidence="8">SAOS 153D</strain>
    </source>
</reference>
<reference evidence="9" key="2">
    <citation type="submission" date="2023-07" db="EMBL/GenBank/DDBJ databases">
        <title>Yangia mangrovi SAOS 153D genome.</title>
        <authorList>
            <person name="Verma A."/>
            <person name="Pal Y."/>
            <person name="Sundharam S."/>
            <person name="Bisht B."/>
            <person name="Srinivasan K."/>
        </authorList>
    </citation>
    <scope>NUCLEOTIDE SEQUENCE [LARGE SCALE GENOMIC DNA]</scope>
    <source>
        <strain evidence="9">SAOS 153D</strain>
    </source>
</reference>
<evidence type="ECO:0000256" key="1">
    <source>
        <dbReference type="ARBA" id="ARBA00005531"/>
    </source>
</evidence>
<protein>
    <submittedName>
        <fullName evidence="8">Type III polyketide synthase</fullName>
    </submittedName>
</protein>
<keyword evidence="2" id="KW-0808">Transferase</keyword>
<evidence type="ECO:0000313" key="8">
    <source>
        <dbReference type="EMBL" id="PBD19742.1"/>
    </source>
</evidence>
<dbReference type="GO" id="GO:0016747">
    <property type="term" value="F:acyltransferase activity, transferring groups other than amino-acyl groups"/>
    <property type="evidence" value="ECO:0007669"/>
    <property type="project" value="InterPro"/>
</dbReference>
<evidence type="ECO:0000256" key="2">
    <source>
        <dbReference type="ARBA" id="ARBA00022679"/>
    </source>
</evidence>
<evidence type="ECO:0000313" key="9">
    <source>
        <dbReference type="Proteomes" id="UP000217448"/>
    </source>
</evidence>
<proteinExistence type="inferred from homology"/>
<dbReference type="CDD" id="cd00831">
    <property type="entry name" value="CHS_like"/>
    <property type="match status" value="1"/>
</dbReference>
<name>A0A2A3JX64_9RHOB</name>